<dbReference type="Proteomes" id="UP001164705">
    <property type="component" value="Chromosome"/>
</dbReference>
<dbReference type="InterPro" id="IPR018062">
    <property type="entry name" value="HTH_AraC-typ_CS"/>
</dbReference>
<dbReference type="SMART" id="SM00342">
    <property type="entry name" value="HTH_ARAC"/>
    <property type="match status" value="1"/>
</dbReference>
<evidence type="ECO:0000256" key="3">
    <source>
        <dbReference type="ARBA" id="ARBA00023163"/>
    </source>
</evidence>
<proteinExistence type="predicted"/>
<dbReference type="PANTHER" id="PTHR43280:SF2">
    <property type="entry name" value="HTH-TYPE TRANSCRIPTIONAL REGULATOR EXSA"/>
    <property type="match status" value="1"/>
</dbReference>
<evidence type="ECO:0000256" key="2">
    <source>
        <dbReference type="ARBA" id="ARBA00023125"/>
    </source>
</evidence>
<dbReference type="SUPFAM" id="SSF46689">
    <property type="entry name" value="Homeodomain-like"/>
    <property type="match status" value="1"/>
</dbReference>
<dbReference type="AlphaFoldDB" id="A0A9E8MYN6"/>
<keyword evidence="6" id="KW-1185">Reference proteome</keyword>
<dbReference type="GO" id="GO:0003700">
    <property type="term" value="F:DNA-binding transcription factor activity"/>
    <property type="evidence" value="ECO:0007669"/>
    <property type="project" value="InterPro"/>
</dbReference>
<keyword evidence="2" id="KW-0238">DNA-binding</keyword>
<organism evidence="5 6">
    <name type="scientific">Lacinutrix neustonica</name>
    <dbReference type="NCBI Taxonomy" id="2980107"/>
    <lineage>
        <taxon>Bacteria</taxon>
        <taxon>Pseudomonadati</taxon>
        <taxon>Bacteroidota</taxon>
        <taxon>Flavobacteriia</taxon>
        <taxon>Flavobacteriales</taxon>
        <taxon>Flavobacteriaceae</taxon>
        <taxon>Lacinutrix</taxon>
    </lineage>
</organism>
<name>A0A9E8MYN6_9FLAO</name>
<evidence type="ECO:0000313" key="6">
    <source>
        <dbReference type="Proteomes" id="UP001164705"/>
    </source>
</evidence>
<dbReference type="RefSeq" id="WP_267677267.1">
    <property type="nucleotide sequence ID" value="NZ_CP113088.1"/>
</dbReference>
<evidence type="ECO:0000259" key="4">
    <source>
        <dbReference type="PROSITE" id="PS01124"/>
    </source>
</evidence>
<dbReference type="InterPro" id="IPR009057">
    <property type="entry name" value="Homeodomain-like_sf"/>
</dbReference>
<dbReference type="Gene3D" id="1.10.10.60">
    <property type="entry name" value="Homeodomain-like"/>
    <property type="match status" value="2"/>
</dbReference>
<dbReference type="GO" id="GO:0043565">
    <property type="term" value="F:sequence-specific DNA binding"/>
    <property type="evidence" value="ECO:0007669"/>
    <property type="project" value="InterPro"/>
</dbReference>
<dbReference type="Pfam" id="PF12833">
    <property type="entry name" value="HTH_18"/>
    <property type="match status" value="1"/>
</dbReference>
<dbReference type="PROSITE" id="PS01124">
    <property type="entry name" value="HTH_ARAC_FAMILY_2"/>
    <property type="match status" value="1"/>
</dbReference>
<sequence>MDEVLLSRRVLSDAAVTRLTLRTEFVALDILHIGSIPSCLESYITKNNIQYKSSSTHRDHTEVDIITVNNESSISNKTLKALDDLKLIVTYTTSLYIKAGSEFIHFSLIPILLKYLAKIKGSMNFLNKKITTDSADIFLNKVTKIIDENIDNDTLNMQQLSELLYMSRSSLSKKIKTHTGLKPTAFINKYKLEKSKHLLIVTNWQISRISDALGFSSQQYYCRLFKKHFRDNPTQYRVCHKDQSYKVDSIPQKPYTIMQI</sequence>
<evidence type="ECO:0000256" key="1">
    <source>
        <dbReference type="ARBA" id="ARBA00023015"/>
    </source>
</evidence>
<feature type="domain" description="HTH araC/xylS-type" evidence="4">
    <location>
        <begin position="140"/>
        <end position="239"/>
    </location>
</feature>
<keyword evidence="3" id="KW-0804">Transcription</keyword>
<evidence type="ECO:0000313" key="5">
    <source>
        <dbReference type="EMBL" id="WAC02669.1"/>
    </source>
</evidence>
<dbReference type="EMBL" id="CP113088">
    <property type="protein sequence ID" value="WAC02669.1"/>
    <property type="molecule type" value="Genomic_DNA"/>
</dbReference>
<keyword evidence="1" id="KW-0805">Transcription regulation</keyword>
<dbReference type="PROSITE" id="PS00041">
    <property type="entry name" value="HTH_ARAC_FAMILY_1"/>
    <property type="match status" value="1"/>
</dbReference>
<protein>
    <submittedName>
        <fullName evidence="5">Helix-turn-helix transcriptional regulator</fullName>
    </submittedName>
</protein>
<dbReference type="InterPro" id="IPR018060">
    <property type="entry name" value="HTH_AraC"/>
</dbReference>
<accession>A0A9E8MYN6</accession>
<dbReference type="KEGG" id="lnu:N7U66_03015"/>
<gene>
    <name evidence="5" type="ORF">N7U66_03015</name>
</gene>
<reference evidence="5" key="1">
    <citation type="submission" date="2022-11" db="EMBL/GenBank/DDBJ databases">
        <title>Lacinutrix neustonica HL-RS19T sp. nov., isolated from the surface microlayer sample of brackish Lake Shihwa.</title>
        <authorList>
            <person name="Choi J.Y."/>
            <person name="Hwang C.Y."/>
        </authorList>
    </citation>
    <scope>NUCLEOTIDE SEQUENCE</scope>
    <source>
        <strain evidence="5">HL-RS19</strain>
    </source>
</reference>
<dbReference type="PANTHER" id="PTHR43280">
    <property type="entry name" value="ARAC-FAMILY TRANSCRIPTIONAL REGULATOR"/>
    <property type="match status" value="1"/>
</dbReference>